<accession>F0UGU1</accession>
<dbReference type="Proteomes" id="UP000008142">
    <property type="component" value="Unassembled WGS sequence"/>
</dbReference>
<sequence length="117" mass="12644">MRATEGKGCTAQGADGASILFHLSQVEATPAHQMRDENGARQTSSTFGSMGFLFATRLHPHTLLRQASRCNAVVLEVELEDYLVRVETSQTTEGCCFVGLCSFILRGHLPVGCEMPG</sequence>
<dbReference type="AlphaFoldDB" id="F0UGU1"/>
<dbReference type="OrthoDB" id="10611042at2759"/>
<proteinExistence type="predicted"/>
<evidence type="ECO:0000313" key="1">
    <source>
        <dbReference type="EMBL" id="EGC45180.1"/>
    </source>
</evidence>
<dbReference type="HOGENOM" id="CLU_2084155_0_0_1"/>
<evidence type="ECO:0000313" key="2">
    <source>
        <dbReference type="Proteomes" id="UP000008142"/>
    </source>
</evidence>
<protein>
    <submittedName>
        <fullName evidence="1">Predicted protein</fullName>
    </submittedName>
</protein>
<reference evidence="2" key="1">
    <citation type="submission" date="2008-07" db="EMBL/GenBank/DDBJ databases">
        <title>Annotation of Ajellomyces capsulatus strain H88.</title>
        <authorList>
            <person name="Champion M."/>
            <person name="Cuomo C."/>
            <person name="Ma L.-J."/>
            <person name="Henn M.R."/>
            <person name="Sil A."/>
            <person name="Goldman B."/>
            <person name="Young S.K."/>
            <person name="Kodira C.D."/>
            <person name="Zeng Q."/>
            <person name="Koehrsen M."/>
            <person name="Alvarado L."/>
            <person name="Berlin A."/>
            <person name="Borenstein D."/>
            <person name="Chen Z."/>
            <person name="Engels R."/>
            <person name="Freedman E."/>
            <person name="Gellesch M."/>
            <person name="Goldberg J."/>
            <person name="Griggs A."/>
            <person name="Gujja S."/>
            <person name="Heiman D."/>
            <person name="Hepburn T."/>
            <person name="Howarth C."/>
            <person name="Jen D."/>
            <person name="Larson L."/>
            <person name="Lewis B."/>
            <person name="Mehta T."/>
            <person name="Park D."/>
            <person name="Pearson M."/>
            <person name="Roberts A."/>
            <person name="Saif S."/>
            <person name="Shea T."/>
            <person name="Shenoy N."/>
            <person name="Sisk P."/>
            <person name="Stolte C."/>
            <person name="Sykes S."/>
            <person name="Walk T."/>
            <person name="White J."/>
            <person name="Yandava C."/>
            <person name="Klein B."/>
            <person name="McEwen J.G."/>
            <person name="Puccia R."/>
            <person name="Goldman G.H."/>
            <person name="Felipe M.S."/>
            <person name="Nino-Vega G."/>
            <person name="San-Blas G."/>
            <person name="Taylor J."/>
            <person name="Mendoza L."/>
            <person name="Galagan J."/>
            <person name="Nusbaum C."/>
            <person name="Birren B."/>
        </authorList>
    </citation>
    <scope>NUCLEOTIDE SEQUENCE [LARGE SCALE GENOMIC DNA]</scope>
    <source>
        <strain evidence="2">H88</strain>
    </source>
</reference>
<gene>
    <name evidence="1" type="ORF">HCEG_04395</name>
</gene>
<organism evidence="2">
    <name type="scientific">Ajellomyces capsulatus (strain H88)</name>
    <name type="common">Darling's disease fungus</name>
    <name type="synonym">Histoplasma capsulatum</name>
    <dbReference type="NCBI Taxonomy" id="544711"/>
    <lineage>
        <taxon>Eukaryota</taxon>
        <taxon>Fungi</taxon>
        <taxon>Dikarya</taxon>
        <taxon>Ascomycota</taxon>
        <taxon>Pezizomycotina</taxon>
        <taxon>Eurotiomycetes</taxon>
        <taxon>Eurotiomycetidae</taxon>
        <taxon>Onygenales</taxon>
        <taxon>Ajellomycetaceae</taxon>
        <taxon>Histoplasma</taxon>
    </lineage>
</organism>
<name>F0UGU1_AJEC8</name>
<dbReference type="EMBL" id="DS990638">
    <property type="protein sequence ID" value="EGC45180.1"/>
    <property type="molecule type" value="Genomic_DNA"/>
</dbReference>